<evidence type="ECO:0000313" key="2">
    <source>
        <dbReference type="Proteomes" id="UP000240978"/>
    </source>
</evidence>
<dbReference type="OrthoDB" id="4312010at2"/>
<dbReference type="Proteomes" id="UP000240978">
    <property type="component" value="Unassembled WGS sequence"/>
</dbReference>
<accession>A0A2P8GKF8</accession>
<dbReference type="AlphaFoldDB" id="A0A2P8GKF8"/>
<organism evidence="1 2">
    <name type="scientific">Chitinophaga ginsengisoli</name>
    <dbReference type="NCBI Taxonomy" id="363837"/>
    <lineage>
        <taxon>Bacteria</taxon>
        <taxon>Pseudomonadati</taxon>
        <taxon>Bacteroidota</taxon>
        <taxon>Chitinophagia</taxon>
        <taxon>Chitinophagales</taxon>
        <taxon>Chitinophagaceae</taxon>
        <taxon>Chitinophaga</taxon>
    </lineage>
</organism>
<protein>
    <submittedName>
        <fullName evidence="1">Uncharacterized protein</fullName>
    </submittedName>
</protein>
<proteinExistence type="predicted"/>
<name>A0A2P8GKF8_9BACT</name>
<evidence type="ECO:0000313" key="1">
    <source>
        <dbReference type="EMBL" id="PSL34454.1"/>
    </source>
</evidence>
<reference evidence="1 2" key="1">
    <citation type="submission" date="2018-03" db="EMBL/GenBank/DDBJ databases">
        <title>Genomic Encyclopedia of Archaeal and Bacterial Type Strains, Phase II (KMG-II): from individual species to whole genera.</title>
        <authorList>
            <person name="Goeker M."/>
        </authorList>
    </citation>
    <scope>NUCLEOTIDE SEQUENCE [LARGE SCALE GENOMIC DNA]</scope>
    <source>
        <strain evidence="1 2">DSM 18107</strain>
    </source>
</reference>
<sequence length="280" mass="32306">MMELKKGIGLYSKLPGINEQLYINEGTIPATADTGLYYNPGSYIPRHGWRHLQPAESKLLISHVADDTDFSKSIYVGDIPDNLKTSFATLGLDQVKELDKVYPTLKENEGIVKQITDELDVFLRPLSANRNYKFHRITRAMPNRETITCHYIDEQFIYIGLHIDQSKRFTAHTAYKSGNRISINLSKENRFLAFINLSMRQVVNMLRDKMDVAEVNPDNIAYHFFKHYPDYPTIKIEIKPYQYYIAPTDNFFHDATTLGNKEIDVTIVYTGVFDTVHLNN</sequence>
<comment type="caution">
    <text evidence="1">The sequence shown here is derived from an EMBL/GenBank/DDBJ whole genome shotgun (WGS) entry which is preliminary data.</text>
</comment>
<dbReference type="RefSeq" id="WP_106600750.1">
    <property type="nucleotide sequence ID" value="NZ_PYGK01000002.1"/>
</dbReference>
<keyword evidence="2" id="KW-1185">Reference proteome</keyword>
<gene>
    <name evidence="1" type="ORF">CLV42_10225</name>
</gene>
<dbReference type="EMBL" id="PYGK01000002">
    <property type="protein sequence ID" value="PSL34454.1"/>
    <property type="molecule type" value="Genomic_DNA"/>
</dbReference>